<keyword evidence="1" id="KW-0812">Transmembrane</keyword>
<reference evidence="2 3" key="1">
    <citation type="submission" date="2024-06" db="EMBL/GenBank/DDBJ databases">
        <title>The Natural Products Discovery Center: Release of the First 8490 Sequenced Strains for Exploring Actinobacteria Biosynthetic Diversity.</title>
        <authorList>
            <person name="Kalkreuter E."/>
            <person name="Kautsar S.A."/>
            <person name="Yang D."/>
            <person name="Bader C.D."/>
            <person name="Teijaro C.N."/>
            <person name="Fluegel L."/>
            <person name="Davis C.M."/>
            <person name="Simpson J.R."/>
            <person name="Lauterbach L."/>
            <person name="Steele A.D."/>
            <person name="Gui C."/>
            <person name="Meng S."/>
            <person name="Li G."/>
            <person name="Viehrig K."/>
            <person name="Ye F."/>
            <person name="Su P."/>
            <person name="Kiefer A.F."/>
            <person name="Nichols A."/>
            <person name="Cepeda A.J."/>
            <person name="Yan W."/>
            <person name="Fan B."/>
            <person name="Jiang Y."/>
            <person name="Adhikari A."/>
            <person name="Zheng C.-J."/>
            <person name="Schuster L."/>
            <person name="Cowan T.M."/>
            <person name="Smanski M.J."/>
            <person name="Chevrette M.G."/>
            <person name="De Carvalho L.P.S."/>
            <person name="Shen B."/>
        </authorList>
    </citation>
    <scope>NUCLEOTIDE SEQUENCE [LARGE SCALE GENOMIC DNA]</scope>
    <source>
        <strain evidence="2 3">NPDC000155</strain>
    </source>
</reference>
<evidence type="ECO:0000256" key="1">
    <source>
        <dbReference type="SAM" id="Phobius"/>
    </source>
</evidence>
<organism evidence="2 3">
    <name type="scientific">Streptomyces lanatus</name>
    <dbReference type="NCBI Taxonomy" id="66900"/>
    <lineage>
        <taxon>Bacteria</taxon>
        <taxon>Bacillati</taxon>
        <taxon>Actinomycetota</taxon>
        <taxon>Actinomycetes</taxon>
        <taxon>Kitasatosporales</taxon>
        <taxon>Streptomycetaceae</taxon>
        <taxon>Streptomyces</taxon>
    </lineage>
</organism>
<dbReference type="Proteomes" id="UP001486207">
    <property type="component" value="Unassembled WGS sequence"/>
</dbReference>
<comment type="caution">
    <text evidence="2">The sequence shown here is derived from an EMBL/GenBank/DDBJ whole genome shotgun (WGS) entry which is preliminary data.</text>
</comment>
<keyword evidence="1" id="KW-1133">Transmembrane helix</keyword>
<name>A0ABV1XQZ0_9ACTN</name>
<feature type="transmembrane region" description="Helical" evidence="1">
    <location>
        <begin position="21"/>
        <end position="43"/>
    </location>
</feature>
<accession>A0ABV1XQZ0</accession>
<sequence>MQKPGAQRGNAERTQLKIISWRLVITSFLTACAITAVTTWILVIEADSRSADEAKIAAVKISAIRTGLSVGAGAGGAMALLLAARRQWLGERSQLHQEEVSENEIMDATERRITDLYGKAVDQLGSEKTAVRIGGILALERLAQANPGHRQTITEVICAYLRMPFPVPSSVDLSSATPYTLQNEVLDDEQKQEMQVRLTVQTVLRRHLLDSSKSDGEFWAGLRLDLTGASLITFNLSNCEFDEGMFNHASFVGTTRFAELKSGRSVSFRGANFHGFADFEKCHFSGQVRFDEASFARPCEFSEANFDLGARFDRVKFHKEAVFKVANFHDVTVFDGAEFLEAAVFTRVDFVSDVRFFRVVFANQARFLQARFRGPVTFGAAKFDKDAIFGAAHFEGRVRLRDSQFAGGVSFKECRFNSGASIYDTVFRGDVSYRDAEMGKGVTFKGVAFEQKVTFTAPQGGRTINFHRVLFNGQTVFLRFDGWAVRFWDCSVESPGNMRSVPYGWVISSGMLPSGRHEIVRWNAPLVLP</sequence>
<keyword evidence="1" id="KW-0472">Membrane</keyword>
<dbReference type="Gene3D" id="2.160.20.80">
    <property type="entry name" value="E3 ubiquitin-protein ligase SopA"/>
    <property type="match status" value="1"/>
</dbReference>
<dbReference type="RefSeq" id="WP_190071103.1">
    <property type="nucleotide sequence ID" value="NZ_BNBM01000006.1"/>
</dbReference>
<dbReference type="EMBL" id="JBEPFB010000006">
    <property type="protein sequence ID" value="MER7374006.1"/>
    <property type="molecule type" value="Genomic_DNA"/>
</dbReference>
<proteinExistence type="predicted"/>
<protein>
    <submittedName>
        <fullName evidence="2">Pentapeptide repeat-containing protein</fullName>
    </submittedName>
</protein>
<keyword evidence="3" id="KW-1185">Reference proteome</keyword>
<evidence type="ECO:0000313" key="3">
    <source>
        <dbReference type="Proteomes" id="UP001486207"/>
    </source>
</evidence>
<evidence type="ECO:0000313" key="2">
    <source>
        <dbReference type="EMBL" id="MER7374006.1"/>
    </source>
</evidence>
<dbReference type="InterPro" id="IPR001646">
    <property type="entry name" value="5peptide_repeat"/>
</dbReference>
<dbReference type="Pfam" id="PF13576">
    <property type="entry name" value="Pentapeptide_3"/>
    <property type="match status" value="2"/>
</dbReference>
<gene>
    <name evidence="2" type="ORF">ABT384_15315</name>
</gene>